<feature type="compositionally biased region" description="Basic and acidic residues" evidence="1">
    <location>
        <begin position="18"/>
        <end position="27"/>
    </location>
</feature>
<reference evidence="2 3" key="1">
    <citation type="submission" date="2018-02" db="EMBL/GenBank/DDBJ databases">
        <title>The genomes of Aspergillus section Nigri reveals drivers in fungal speciation.</title>
        <authorList>
            <consortium name="DOE Joint Genome Institute"/>
            <person name="Vesth T.C."/>
            <person name="Nybo J."/>
            <person name="Theobald S."/>
            <person name="Brandl J."/>
            <person name="Frisvad J.C."/>
            <person name="Nielsen K.F."/>
            <person name="Lyhne E.K."/>
            <person name="Kogle M.E."/>
            <person name="Kuo A."/>
            <person name="Riley R."/>
            <person name="Clum A."/>
            <person name="Nolan M."/>
            <person name="Lipzen A."/>
            <person name="Salamov A."/>
            <person name="Henrissat B."/>
            <person name="Wiebenga A."/>
            <person name="De vries R.P."/>
            <person name="Grigoriev I.V."/>
            <person name="Mortensen U.H."/>
            <person name="Andersen M.R."/>
            <person name="Baker S.E."/>
        </authorList>
    </citation>
    <scope>NUCLEOTIDE SEQUENCE [LARGE SCALE GENOMIC DNA]</scope>
    <source>
        <strain evidence="2 3">CBS 707.79</strain>
    </source>
</reference>
<accession>A0A319D3J5</accession>
<evidence type="ECO:0000313" key="3">
    <source>
        <dbReference type="Proteomes" id="UP000247810"/>
    </source>
</evidence>
<evidence type="ECO:0000313" key="2">
    <source>
        <dbReference type="EMBL" id="PYH91719.1"/>
    </source>
</evidence>
<dbReference type="EMBL" id="KZ825936">
    <property type="protein sequence ID" value="PYH91719.1"/>
    <property type="molecule type" value="Genomic_DNA"/>
</dbReference>
<protein>
    <submittedName>
        <fullName evidence="2">Uncharacterized protein</fullName>
    </submittedName>
</protein>
<feature type="compositionally biased region" description="Basic and acidic residues" evidence="1">
    <location>
        <begin position="46"/>
        <end position="84"/>
    </location>
</feature>
<name>A0A319D3J5_9EURO</name>
<keyword evidence="3" id="KW-1185">Reference proteome</keyword>
<evidence type="ECO:0000256" key="1">
    <source>
        <dbReference type="SAM" id="MobiDB-lite"/>
    </source>
</evidence>
<organism evidence="2 3">
    <name type="scientific">Aspergillus ellipticus CBS 707.79</name>
    <dbReference type="NCBI Taxonomy" id="1448320"/>
    <lineage>
        <taxon>Eukaryota</taxon>
        <taxon>Fungi</taxon>
        <taxon>Dikarya</taxon>
        <taxon>Ascomycota</taxon>
        <taxon>Pezizomycotina</taxon>
        <taxon>Eurotiomycetes</taxon>
        <taxon>Eurotiomycetidae</taxon>
        <taxon>Eurotiales</taxon>
        <taxon>Aspergillaceae</taxon>
        <taxon>Aspergillus</taxon>
        <taxon>Aspergillus subgen. Circumdati</taxon>
    </lineage>
</organism>
<dbReference type="Proteomes" id="UP000247810">
    <property type="component" value="Unassembled WGS sequence"/>
</dbReference>
<feature type="region of interest" description="Disordered" evidence="1">
    <location>
        <begin position="1"/>
        <end position="127"/>
    </location>
</feature>
<dbReference type="AlphaFoldDB" id="A0A319D3J5"/>
<dbReference type="VEuPathDB" id="FungiDB:BO71DRAFT_432611"/>
<gene>
    <name evidence="2" type="ORF">BO71DRAFT_432611</name>
</gene>
<proteinExistence type="predicted"/>
<sequence length="127" mass="13828">MEEESANPGEAGQLARTNGEEPSHLPDTRWTAVDCGEDSNGGFDGDTQKREQKREQKRDCDLHGAHGLDSRRLGDWSDWSRDSGRGAPLNGCAPPQSHRLKALKPPPARPVRAAQSPAPNRETPSLP</sequence>